<dbReference type="EMBL" id="OIVN01000965">
    <property type="protein sequence ID" value="SPC88006.1"/>
    <property type="molecule type" value="Genomic_DNA"/>
</dbReference>
<gene>
    <name evidence="2" type="ORF">FSB_LOCUS15888</name>
</gene>
<dbReference type="Pfam" id="PF24626">
    <property type="entry name" value="SH3_Tf2-1"/>
    <property type="match status" value="1"/>
</dbReference>
<sequence length="172" mass="20013">MKTNADCHYREQEFEADDMVFMKLQPFRQRSIPSIGKMKLAPRFYGPYRVMERIGEVAYRLDLPSHSRIHPVFHMSQLKKKLVAANCVVEELPYDATWERYTELQLQFPHLNLENKIRLDGKGNVMIQTEAKDSINMTKVSTKEGAKEIEMAEAVTTIEDKDEAMHMDMDAD</sequence>
<dbReference type="AlphaFoldDB" id="A0A2N9FAT7"/>
<organism evidence="2">
    <name type="scientific">Fagus sylvatica</name>
    <name type="common">Beechnut</name>
    <dbReference type="NCBI Taxonomy" id="28930"/>
    <lineage>
        <taxon>Eukaryota</taxon>
        <taxon>Viridiplantae</taxon>
        <taxon>Streptophyta</taxon>
        <taxon>Embryophyta</taxon>
        <taxon>Tracheophyta</taxon>
        <taxon>Spermatophyta</taxon>
        <taxon>Magnoliopsida</taxon>
        <taxon>eudicotyledons</taxon>
        <taxon>Gunneridae</taxon>
        <taxon>Pentapetalae</taxon>
        <taxon>rosids</taxon>
        <taxon>fabids</taxon>
        <taxon>Fagales</taxon>
        <taxon>Fagaceae</taxon>
        <taxon>Fagus</taxon>
    </lineage>
</organism>
<evidence type="ECO:0000259" key="1">
    <source>
        <dbReference type="Pfam" id="PF24626"/>
    </source>
</evidence>
<evidence type="ECO:0000313" key="2">
    <source>
        <dbReference type="EMBL" id="SPC88006.1"/>
    </source>
</evidence>
<proteinExistence type="predicted"/>
<reference evidence="2" key="1">
    <citation type="submission" date="2018-02" db="EMBL/GenBank/DDBJ databases">
        <authorList>
            <person name="Cohen D.B."/>
            <person name="Kent A.D."/>
        </authorList>
    </citation>
    <scope>NUCLEOTIDE SEQUENCE</scope>
</reference>
<name>A0A2N9FAT7_FAGSY</name>
<accession>A0A2N9FAT7</accession>
<protein>
    <recommendedName>
        <fullName evidence="1">Tf2-1-like SH3-like domain-containing protein</fullName>
    </recommendedName>
</protein>
<feature type="domain" description="Tf2-1-like SH3-like" evidence="1">
    <location>
        <begin position="18"/>
        <end position="81"/>
    </location>
</feature>
<dbReference type="PANTHER" id="PTHR46148:SF52">
    <property type="entry name" value="OS04G0603800 PROTEIN"/>
    <property type="match status" value="1"/>
</dbReference>
<dbReference type="InterPro" id="IPR056924">
    <property type="entry name" value="SH3_Tf2-1"/>
</dbReference>
<dbReference type="PANTHER" id="PTHR46148">
    <property type="entry name" value="CHROMO DOMAIN-CONTAINING PROTEIN"/>
    <property type="match status" value="1"/>
</dbReference>